<evidence type="ECO:0000256" key="2">
    <source>
        <dbReference type="ARBA" id="ARBA00011022"/>
    </source>
</evidence>
<feature type="compositionally biased region" description="Basic residues" evidence="4">
    <location>
        <begin position="239"/>
        <end position="248"/>
    </location>
</feature>
<evidence type="ECO:0000313" key="5">
    <source>
        <dbReference type="EMBL" id="KAF0982888.1"/>
    </source>
</evidence>
<dbReference type="EMBL" id="VFQX01000007">
    <property type="protein sequence ID" value="KAF0982888.1"/>
    <property type="molecule type" value="Genomic_DNA"/>
</dbReference>
<dbReference type="VEuPathDB" id="AmoebaDB:NfTy_015330"/>
<feature type="compositionally biased region" description="Polar residues" evidence="4">
    <location>
        <begin position="205"/>
        <end position="237"/>
    </location>
</feature>
<feature type="region of interest" description="Disordered" evidence="4">
    <location>
        <begin position="1"/>
        <end position="73"/>
    </location>
</feature>
<accession>A0A6A5CB82</accession>
<feature type="compositionally biased region" description="Basic and acidic residues" evidence="4">
    <location>
        <begin position="33"/>
        <end position="56"/>
    </location>
</feature>
<dbReference type="AlphaFoldDB" id="A0A6A5CB82"/>
<dbReference type="PANTHER" id="PTHR31109">
    <property type="entry name" value="PROTEIN FAM207A"/>
    <property type="match status" value="1"/>
</dbReference>
<dbReference type="InterPro" id="IPR028160">
    <property type="entry name" value="Slx9-like"/>
</dbReference>
<gene>
    <name evidence="5" type="ORF">FDP41_010867</name>
</gene>
<comment type="caution">
    <text evidence="5">The sequence shown here is derived from an EMBL/GenBank/DDBJ whole genome shotgun (WGS) entry which is preliminary data.</text>
</comment>
<comment type="subcellular location">
    <subcellularLocation>
        <location evidence="1">Nucleus</location>
        <location evidence="1">Nucleolus</location>
    </subcellularLocation>
</comment>
<keyword evidence="3" id="KW-0539">Nucleus</keyword>
<dbReference type="RefSeq" id="XP_044567601.1">
    <property type="nucleotide sequence ID" value="XM_044701211.1"/>
</dbReference>
<feature type="region of interest" description="Disordered" evidence="4">
    <location>
        <begin position="205"/>
        <end position="271"/>
    </location>
</feature>
<feature type="compositionally biased region" description="Polar residues" evidence="4">
    <location>
        <begin position="1"/>
        <end position="22"/>
    </location>
</feature>
<organism evidence="5 6">
    <name type="scientific">Naegleria fowleri</name>
    <name type="common">Brain eating amoeba</name>
    <dbReference type="NCBI Taxonomy" id="5763"/>
    <lineage>
        <taxon>Eukaryota</taxon>
        <taxon>Discoba</taxon>
        <taxon>Heterolobosea</taxon>
        <taxon>Tetramitia</taxon>
        <taxon>Eutetramitia</taxon>
        <taxon>Vahlkampfiidae</taxon>
        <taxon>Naegleria</taxon>
    </lineage>
</organism>
<sequence>MTSKNNDSSMRIDETSSQQQLVIKQPTLKRRRFFAESEDASHSTLVERIEKSDEHPTTPSSQNNVNDEETITATDRLEFERGLSRRKRKTLKKQEKRDRRMKLVEKINEVHAKDDDKKKKSTNKNKETVTFNFEPFSKLLAEETTNDVHQQSQQQHKTTTNVIKKKNKNMKSEILQFTNVVNHPVFQSNPLASIQLHLRNKMASIQQPPHHTSQQGSKTTQRNELSGKQNSKTTSAVQKVRRKIKLKKRSDDSFDPTQTVDEGVGKRKRND</sequence>
<evidence type="ECO:0000256" key="1">
    <source>
        <dbReference type="ARBA" id="ARBA00004604"/>
    </source>
</evidence>
<dbReference type="Pfam" id="PF15341">
    <property type="entry name" value="SLX9"/>
    <property type="match status" value="1"/>
</dbReference>
<dbReference type="PANTHER" id="PTHR31109:SF2">
    <property type="entry name" value="RIBOSOME BIOGENESIS PROTEIN SLX9 HOMOLOG"/>
    <property type="match status" value="1"/>
</dbReference>
<dbReference type="GO" id="GO:0030686">
    <property type="term" value="C:90S preribosome"/>
    <property type="evidence" value="ECO:0007669"/>
    <property type="project" value="InterPro"/>
</dbReference>
<dbReference type="GeneID" id="68118082"/>
<protein>
    <submittedName>
        <fullName evidence="5">Uncharacterized protein</fullName>
    </submittedName>
</protein>
<dbReference type="Proteomes" id="UP000444721">
    <property type="component" value="Unassembled WGS sequence"/>
</dbReference>
<dbReference type="GO" id="GO:0030688">
    <property type="term" value="C:preribosome, small subunit precursor"/>
    <property type="evidence" value="ECO:0007669"/>
    <property type="project" value="InterPro"/>
</dbReference>
<keyword evidence="6" id="KW-1185">Reference proteome</keyword>
<evidence type="ECO:0000256" key="3">
    <source>
        <dbReference type="ARBA" id="ARBA00023242"/>
    </source>
</evidence>
<dbReference type="GO" id="GO:0005730">
    <property type="term" value="C:nucleolus"/>
    <property type="evidence" value="ECO:0007669"/>
    <property type="project" value="UniProtKB-SubCell"/>
</dbReference>
<dbReference type="GO" id="GO:0000462">
    <property type="term" value="P:maturation of SSU-rRNA from tricistronic rRNA transcript (SSU-rRNA, 5.8S rRNA, LSU-rRNA)"/>
    <property type="evidence" value="ECO:0007669"/>
    <property type="project" value="InterPro"/>
</dbReference>
<dbReference type="OrthoDB" id="18703at2759"/>
<evidence type="ECO:0000256" key="4">
    <source>
        <dbReference type="SAM" id="MobiDB-lite"/>
    </source>
</evidence>
<dbReference type="VEuPathDB" id="AmoebaDB:NF0025230"/>
<comment type="similarity">
    <text evidence="2">Belongs to the SLX9 family.</text>
</comment>
<name>A0A6A5CB82_NAEFO</name>
<dbReference type="VEuPathDB" id="AmoebaDB:FDP41_010867"/>
<reference evidence="5 6" key="1">
    <citation type="journal article" date="2019" name="Sci. Rep.">
        <title>Nanopore sequencing improves the draft genome of the human pathogenic amoeba Naegleria fowleri.</title>
        <authorList>
            <person name="Liechti N."/>
            <person name="Schurch N."/>
            <person name="Bruggmann R."/>
            <person name="Wittwer M."/>
        </authorList>
    </citation>
    <scope>NUCLEOTIDE SEQUENCE [LARGE SCALE GENOMIC DNA]</scope>
    <source>
        <strain evidence="5 6">ATCC 30894</strain>
    </source>
</reference>
<proteinExistence type="inferred from homology"/>
<evidence type="ECO:0000313" key="6">
    <source>
        <dbReference type="Proteomes" id="UP000444721"/>
    </source>
</evidence>